<comment type="subcellular location">
    <subcellularLocation>
        <location evidence="1">Membrane</location>
        <topology evidence="1">Multi-pass membrane protein</topology>
    </subcellularLocation>
</comment>
<dbReference type="InterPro" id="IPR011701">
    <property type="entry name" value="MFS"/>
</dbReference>
<dbReference type="Gene3D" id="1.20.1250.20">
    <property type="entry name" value="MFS general substrate transporter like domains"/>
    <property type="match status" value="2"/>
</dbReference>
<dbReference type="PANTHER" id="PTHR43791:SF3">
    <property type="entry name" value="MAJOR FACILITATOR SUPERFAMILY (MFS) PROFILE DOMAIN-CONTAINING PROTEIN"/>
    <property type="match status" value="1"/>
</dbReference>
<dbReference type="GeneID" id="30012946"/>
<evidence type="ECO:0000313" key="7">
    <source>
        <dbReference type="EMBL" id="OAP56666.1"/>
    </source>
</evidence>
<dbReference type="Proteomes" id="UP000078343">
    <property type="component" value="Unassembled WGS sequence"/>
</dbReference>
<feature type="transmembrane region" description="Helical" evidence="6">
    <location>
        <begin position="399"/>
        <end position="420"/>
    </location>
</feature>
<evidence type="ECO:0000256" key="2">
    <source>
        <dbReference type="ARBA" id="ARBA00022448"/>
    </source>
</evidence>
<feature type="transmembrane region" description="Helical" evidence="6">
    <location>
        <begin position="89"/>
        <end position="107"/>
    </location>
</feature>
<gene>
    <name evidence="7" type="ORF">AYL99_08778</name>
</gene>
<dbReference type="OrthoDB" id="3639251at2759"/>
<organism evidence="7 8">
    <name type="scientific">Fonsecaea erecta</name>
    <dbReference type="NCBI Taxonomy" id="1367422"/>
    <lineage>
        <taxon>Eukaryota</taxon>
        <taxon>Fungi</taxon>
        <taxon>Dikarya</taxon>
        <taxon>Ascomycota</taxon>
        <taxon>Pezizomycotina</taxon>
        <taxon>Eurotiomycetes</taxon>
        <taxon>Chaetothyriomycetidae</taxon>
        <taxon>Chaetothyriales</taxon>
        <taxon>Herpotrichiellaceae</taxon>
        <taxon>Fonsecaea</taxon>
    </lineage>
</organism>
<keyword evidence="8" id="KW-1185">Reference proteome</keyword>
<feature type="transmembrane region" description="Helical" evidence="6">
    <location>
        <begin position="465"/>
        <end position="489"/>
    </location>
</feature>
<name>A0A178ZB20_9EURO</name>
<sequence>MAANLEGSSLKRVETFKRDLEEYREDAQVPTTSAIEMAYDEKFRNRVLWKIDLHLLPMLGALYTIAVVDRSNISVARISGLDEDVGLDAGNNASIALLVFFIGYIIFELPSNMLIHRVGAANWLAGIALAWGLVSLGIGFLQNWIGLAICRAILGVLEAGFFPGSPRPNRDHGLARADLRVLYNRCVYLVSSWYRRYEVQKRLAGFWLTATTLTAFANILAYGLIQIAHHTTYKGWRWIFIIEGAFTCVLAILSWFVIVEFPDSDRNKFLSPEEKAFVQARLAEDRGVEEREKVTWQVIYRTTIDWQVWAYSLMYMAGAVGYYAFSFFLPIILRKSLGYSLALSFILSAPPALFAAVEAYLVSYVADKTKKRGIFVVFQGLMGIVGLCMTGFLKHPTPRYVGTFLGIAGTSGLVVTTLAWQANNIRGDAKRAVATAVLISMSGVGGIYSSLVFRQRDAPNYLPGIIAVMAICCAAVATACVSIVVLSWYNKKADEGARINENLEGFRYTI</sequence>
<dbReference type="PANTHER" id="PTHR43791">
    <property type="entry name" value="PERMEASE-RELATED"/>
    <property type="match status" value="1"/>
</dbReference>
<feature type="transmembrane region" description="Helical" evidence="6">
    <location>
        <begin position="339"/>
        <end position="362"/>
    </location>
</feature>
<keyword evidence="5 6" id="KW-0472">Membrane</keyword>
<dbReference type="InterPro" id="IPR036259">
    <property type="entry name" value="MFS_trans_sf"/>
</dbReference>
<evidence type="ECO:0000256" key="5">
    <source>
        <dbReference type="ARBA" id="ARBA00023136"/>
    </source>
</evidence>
<evidence type="ECO:0008006" key="9">
    <source>
        <dbReference type="Google" id="ProtNLM"/>
    </source>
</evidence>
<feature type="transmembrane region" description="Helical" evidence="6">
    <location>
        <begin position="144"/>
        <end position="162"/>
    </location>
</feature>
<feature type="transmembrane region" description="Helical" evidence="6">
    <location>
        <begin position="203"/>
        <end position="225"/>
    </location>
</feature>
<feature type="transmembrane region" description="Helical" evidence="6">
    <location>
        <begin position="237"/>
        <end position="259"/>
    </location>
</feature>
<protein>
    <recommendedName>
        <fullName evidence="9">Major facilitator superfamily (MFS) profile domain-containing protein</fullName>
    </recommendedName>
</protein>
<dbReference type="GO" id="GO:0016020">
    <property type="term" value="C:membrane"/>
    <property type="evidence" value="ECO:0007669"/>
    <property type="project" value="UniProtKB-SubCell"/>
</dbReference>
<proteinExistence type="predicted"/>
<feature type="transmembrane region" description="Helical" evidence="6">
    <location>
        <begin position="119"/>
        <end position="138"/>
    </location>
</feature>
<keyword evidence="4 6" id="KW-1133">Transmembrane helix</keyword>
<evidence type="ECO:0000256" key="4">
    <source>
        <dbReference type="ARBA" id="ARBA00022989"/>
    </source>
</evidence>
<dbReference type="RefSeq" id="XP_018690033.1">
    <property type="nucleotide sequence ID" value="XM_018840286.1"/>
</dbReference>
<dbReference type="AlphaFoldDB" id="A0A178ZB20"/>
<evidence type="ECO:0000256" key="1">
    <source>
        <dbReference type="ARBA" id="ARBA00004141"/>
    </source>
</evidence>
<dbReference type="Pfam" id="PF07690">
    <property type="entry name" value="MFS_1"/>
    <property type="match status" value="2"/>
</dbReference>
<feature type="transmembrane region" description="Helical" evidence="6">
    <location>
        <begin position="308"/>
        <end position="333"/>
    </location>
</feature>
<keyword evidence="2" id="KW-0813">Transport</keyword>
<keyword evidence="3 6" id="KW-0812">Transmembrane</keyword>
<evidence type="ECO:0000256" key="3">
    <source>
        <dbReference type="ARBA" id="ARBA00022692"/>
    </source>
</evidence>
<reference evidence="7 8" key="1">
    <citation type="submission" date="2016-04" db="EMBL/GenBank/DDBJ databases">
        <title>Draft genome of Fonsecaea erecta CBS 125763.</title>
        <authorList>
            <person name="Weiss V.A."/>
            <person name="Vicente V.A."/>
            <person name="Raittz R.T."/>
            <person name="Moreno L.F."/>
            <person name="De Souza E.M."/>
            <person name="Pedrosa F.O."/>
            <person name="Steffens M.B."/>
            <person name="Faoro H."/>
            <person name="Tadra-Sfeir M.Z."/>
            <person name="Najafzadeh M.J."/>
            <person name="Felipe M.S."/>
            <person name="Teixeira M."/>
            <person name="Sun J."/>
            <person name="Xi L."/>
            <person name="Gomes R."/>
            <person name="De Azevedo C.M."/>
            <person name="Salgado C.G."/>
            <person name="Da Silva M.B."/>
            <person name="Nascimento M.F."/>
            <person name="Queiroz-Telles F."/>
            <person name="Attili D.S."/>
            <person name="Gorbushina A."/>
        </authorList>
    </citation>
    <scope>NUCLEOTIDE SEQUENCE [LARGE SCALE GENOMIC DNA]</scope>
    <source>
        <strain evidence="7 8">CBS 125763</strain>
    </source>
</reference>
<feature type="transmembrane region" description="Helical" evidence="6">
    <location>
        <begin position="374"/>
        <end position="393"/>
    </location>
</feature>
<dbReference type="EMBL" id="LVYI01000008">
    <property type="protein sequence ID" value="OAP56666.1"/>
    <property type="molecule type" value="Genomic_DNA"/>
</dbReference>
<feature type="transmembrane region" description="Helical" evidence="6">
    <location>
        <begin position="432"/>
        <end position="453"/>
    </location>
</feature>
<feature type="transmembrane region" description="Helical" evidence="6">
    <location>
        <begin position="47"/>
        <end position="69"/>
    </location>
</feature>
<accession>A0A178ZB20</accession>
<dbReference type="GO" id="GO:0022857">
    <property type="term" value="F:transmembrane transporter activity"/>
    <property type="evidence" value="ECO:0007669"/>
    <property type="project" value="InterPro"/>
</dbReference>
<dbReference type="SUPFAM" id="SSF103473">
    <property type="entry name" value="MFS general substrate transporter"/>
    <property type="match status" value="1"/>
</dbReference>
<evidence type="ECO:0000256" key="6">
    <source>
        <dbReference type="SAM" id="Phobius"/>
    </source>
</evidence>
<dbReference type="FunFam" id="1.20.1250.20:FF:000013">
    <property type="entry name" value="MFS general substrate transporter"/>
    <property type="match status" value="1"/>
</dbReference>
<comment type="caution">
    <text evidence="7">The sequence shown here is derived from an EMBL/GenBank/DDBJ whole genome shotgun (WGS) entry which is preliminary data.</text>
</comment>
<evidence type="ECO:0000313" key="8">
    <source>
        <dbReference type="Proteomes" id="UP000078343"/>
    </source>
</evidence>